<evidence type="ECO:0000313" key="1">
    <source>
        <dbReference type="EMBL" id="GIY79529.1"/>
    </source>
</evidence>
<proteinExistence type="predicted"/>
<name>A0AAV4WCE2_9ARAC</name>
<dbReference type="AlphaFoldDB" id="A0AAV4WCE2"/>
<comment type="caution">
    <text evidence="1">The sequence shown here is derived from an EMBL/GenBank/DDBJ whole genome shotgun (WGS) entry which is preliminary data.</text>
</comment>
<keyword evidence="2" id="KW-1185">Reference proteome</keyword>
<sequence>MLRDLFAFAKESGENKSLANGRYLSQLRSYGFCIAAYEFKATALVTPAATFLPGKRQRHSRIMLRLKP</sequence>
<organism evidence="1 2">
    <name type="scientific">Caerostris darwini</name>
    <dbReference type="NCBI Taxonomy" id="1538125"/>
    <lineage>
        <taxon>Eukaryota</taxon>
        <taxon>Metazoa</taxon>
        <taxon>Ecdysozoa</taxon>
        <taxon>Arthropoda</taxon>
        <taxon>Chelicerata</taxon>
        <taxon>Arachnida</taxon>
        <taxon>Araneae</taxon>
        <taxon>Araneomorphae</taxon>
        <taxon>Entelegynae</taxon>
        <taxon>Araneoidea</taxon>
        <taxon>Araneidae</taxon>
        <taxon>Caerostris</taxon>
    </lineage>
</organism>
<evidence type="ECO:0000313" key="2">
    <source>
        <dbReference type="Proteomes" id="UP001054837"/>
    </source>
</evidence>
<accession>A0AAV4WCE2</accession>
<gene>
    <name evidence="1" type="ORF">CDAR_304151</name>
</gene>
<dbReference type="EMBL" id="BPLQ01014419">
    <property type="protein sequence ID" value="GIY79529.1"/>
    <property type="molecule type" value="Genomic_DNA"/>
</dbReference>
<reference evidence="1 2" key="1">
    <citation type="submission" date="2021-06" db="EMBL/GenBank/DDBJ databases">
        <title>Caerostris darwini draft genome.</title>
        <authorList>
            <person name="Kono N."/>
            <person name="Arakawa K."/>
        </authorList>
    </citation>
    <scope>NUCLEOTIDE SEQUENCE [LARGE SCALE GENOMIC DNA]</scope>
</reference>
<protein>
    <submittedName>
        <fullName evidence="1">Uncharacterized protein</fullName>
    </submittedName>
</protein>
<dbReference type="Proteomes" id="UP001054837">
    <property type="component" value="Unassembled WGS sequence"/>
</dbReference>